<organism evidence="1 2">
    <name type="scientific">Knipowitschia caucasica</name>
    <name type="common">Caucasian dwarf goby</name>
    <name type="synonym">Pomatoschistus caucasicus</name>
    <dbReference type="NCBI Taxonomy" id="637954"/>
    <lineage>
        <taxon>Eukaryota</taxon>
        <taxon>Metazoa</taxon>
        <taxon>Chordata</taxon>
        <taxon>Craniata</taxon>
        <taxon>Vertebrata</taxon>
        <taxon>Euteleostomi</taxon>
        <taxon>Actinopterygii</taxon>
        <taxon>Neopterygii</taxon>
        <taxon>Teleostei</taxon>
        <taxon>Neoteleostei</taxon>
        <taxon>Acanthomorphata</taxon>
        <taxon>Gobiaria</taxon>
        <taxon>Gobiiformes</taxon>
        <taxon>Gobioidei</taxon>
        <taxon>Gobiidae</taxon>
        <taxon>Gobiinae</taxon>
        <taxon>Knipowitschia</taxon>
    </lineage>
</organism>
<name>A0AAV2KUN0_KNICA</name>
<evidence type="ECO:0000313" key="1">
    <source>
        <dbReference type="EMBL" id="CAL1592731.1"/>
    </source>
</evidence>
<gene>
    <name evidence="1" type="ORF">KC01_LOCUS21944</name>
</gene>
<proteinExistence type="predicted"/>
<dbReference type="AlphaFoldDB" id="A0AAV2KUN0"/>
<sequence length="78" mass="8530">MDDSFRAISSFRTHTIIWAFGVEPGYNNMGSGLPVVTQFPSLSPPVVTHQHPLSRRGLHFVDFSSALGPTSSDWAESP</sequence>
<protein>
    <submittedName>
        <fullName evidence="1">Uncharacterized protein</fullName>
    </submittedName>
</protein>
<accession>A0AAV2KUN0</accession>
<reference evidence="1 2" key="1">
    <citation type="submission" date="2024-04" db="EMBL/GenBank/DDBJ databases">
        <authorList>
            <person name="Waldvogel A.-M."/>
            <person name="Schoenle A."/>
        </authorList>
    </citation>
    <scope>NUCLEOTIDE SEQUENCE [LARGE SCALE GENOMIC DNA]</scope>
</reference>
<dbReference type="Proteomes" id="UP001497482">
    <property type="component" value="Chromosome 2"/>
</dbReference>
<keyword evidence="2" id="KW-1185">Reference proteome</keyword>
<evidence type="ECO:0000313" key="2">
    <source>
        <dbReference type="Proteomes" id="UP001497482"/>
    </source>
</evidence>
<dbReference type="EMBL" id="OZ035824">
    <property type="protein sequence ID" value="CAL1592731.1"/>
    <property type="molecule type" value="Genomic_DNA"/>
</dbReference>